<sequence length="549" mass="59561">MYERARALGEEFRDRGSHVFLGPSPGPMGHSSRAGRGWEGFGADPYLSGVATNASVVGVQSVGVQTATKHYIVNEQERQRVPSLFQNRTTIEAVSSNVDDRTLHALKCFCHVCLQPGQWAIFVQQSGHSWSGILRDELAFREYVMSDWDATHATEYANAGLDMEMPGSTSQTRITYFGDSLLASVANGSVLQIRLDDMAKKVMTAYFKLGQDKIIPAIDPANGASFLNYQYGSQSPLSALYPIVPARDVRRDHAKSIREIGAAGTVLLKNVDGALPLGNGTSIGVFGNDISYPTIGSVYLGSGEGDSLGYEMGTLDIGGGSGTVRHNSFVTPQEAITEKWKARRESGNAIVEVLWGIVEPSGRLPYSIPKFEADSGPPIVDAVDDSSDANAWLADFEEGLVIDYRQFDKNGTTPLYEFGYGLSYTNFSMSETLAVDFLQTSVSPTPDRSQGIAPGGLVDLWNTVLAVTVEMTNSGNRTGFAVPQLYASLPHDTTPPDTPVKVLVGFEKVMLEAGATRNVTFDLMRRDLSFWGVEEREWVVPRGAIGIII</sequence>
<dbReference type="Proteomes" id="UP001056384">
    <property type="component" value="Chromosome 6"/>
</dbReference>
<evidence type="ECO:0000256" key="12">
    <source>
        <dbReference type="ARBA" id="ARBA00023326"/>
    </source>
</evidence>
<dbReference type="InterPro" id="IPR002772">
    <property type="entry name" value="Glyco_hydro_3_C"/>
</dbReference>
<evidence type="ECO:0000256" key="15">
    <source>
        <dbReference type="ARBA" id="ARBA00041276"/>
    </source>
</evidence>
<dbReference type="PRINTS" id="PR00133">
    <property type="entry name" value="GLHYDRLASE3"/>
</dbReference>
<keyword evidence="6" id="KW-0964">Secreted</keyword>
<evidence type="ECO:0000256" key="16">
    <source>
        <dbReference type="ARBA" id="ARBA00041601"/>
    </source>
</evidence>
<dbReference type="Pfam" id="PF14310">
    <property type="entry name" value="Fn3-like"/>
    <property type="match status" value="1"/>
</dbReference>
<keyword evidence="7" id="KW-0732">Signal</keyword>
<evidence type="ECO:0000256" key="9">
    <source>
        <dbReference type="ARBA" id="ARBA00023180"/>
    </source>
</evidence>
<dbReference type="SUPFAM" id="SSF51445">
    <property type="entry name" value="(Trans)glycosidases"/>
    <property type="match status" value="1"/>
</dbReference>
<reference evidence="19" key="1">
    <citation type="submission" date="2022-06" db="EMBL/GenBank/DDBJ databases">
        <title>Complete genome sequences of two strains of the flax pathogen Septoria linicola.</title>
        <authorList>
            <person name="Lapalu N."/>
            <person name="Simon A."/>
            <person name="Demenou B."/>
            <person name="Paumier D."/>
            <person name="Guillot M.-P."/>
            <person name="Gout L."/>
            <person name="Valade R."/>
        </authorList>
    </citation>
    <scope>NUCLEOTIDE SEQUENCE</scope>
    <source>
        <strain evidence="19">SE15195</strain>
    </source>
</reference>
<keyword evidence="20" id="KW-1185">Reference proteome</keyword>
<comment type="pathway">
    <text evidence="3">Glycan metabolism; cellulose degradation.</text>
</comment>
<comment type="subcellular location">
    <subcellularLocation>
        <location evidence="2">Secreted</location>
    </subcellularLocation>
</comment>
<evidence type="ECO:0000256" key="4">
    <source>
        <dbReference type="ARBA" id="ARBA00005336"/>
    </source>
</evidence>
<evidence type="ECO:0000313" key="20">
    <source>
        <dbReference type="Proteomes" id="UP001056384"/>
    </source>
</evidence>
<proteinExistence type="inferred from homology"/>
<evidence type="ECO:0000259" key="18">
    <source>
        <dbReference type="SMART" id="SM01217"/>
    </source>
</evidence>
<evidence type="ECO:0000256" key="5">
    <source>
        <dbReference type="ARBA" id="ARBA00012744"/>
    </source>
</evidence>
<dbReference type="InterPro" id="IPR013783">
    <property type="entry name" value="Ig-like_fold"/>
</dbReference>
<evidence type="ECO:0000313" key="19">
    <source>
        <dbReference type="EMBL" id="USW54054.1"/>
    </source>
</evidence>
<dbReference type="EC" id="3.2.1.21" evidence="5"/>
<evidence type="ECO:0000256" key="2">
    <source>
        <dbReference type="ARBA" id="ARBA00004613"/>
    </source>
</evidence>
<accession>A0A9Q9ASV8</accession>
<evidence type="ECO:0000256" key="11">
    <source>
        <dbReference type="ARBA" id="ARBA00023295"/>
    </source>
</evidence>
<dbReference type="AlphaFoldDB" id="A0A9Q9ASV8"/>
<evidence type="ECO:0000256" key="8">
    <source>
        <dbReference type="ARBA" id="ARBA00022801"/>
    </source>
</evidence>
<name>A0A9Q9ASV8_9PEZI</name>
<evidence type="ECO:0000256" key="14">
    <source>
        <dbReference type="ARBA" id="ARBA00039579"/>
    </source>
</evidence>
<dbReference type="PANTHER" id="PTHR42715">
    <property type="entry name" value="BETA-GLUCOSIDASE"/>
    <property type="match status" value="1"/>
</dbReference>
<dbReference type="Gene3D" id="3.20.20.300">
    <property type="entry name" value="Glycoside hydrolase, family 3, N-terminal domain"/>
    <property type="match status" value="1"/>
</dbReference>
<dbReference type="SMART" id="SM01217">
    <property type="entry name" value="Fn3_like"/>
    <property type="match status" value="1"/>
</dbReference>
<dbReference type="InterPro" id="IPR036962">
    <property type="entry name" value="Glyco_hydro_3_N_sf"/>
</dbReference>
<evidence type="ECO:0000256" key="7">
    <source>
        <dbReference type="ARBA" id="ARBA00022729"/>
    </source>
</evidence>
<dbReference type="Gene3D" id="3.40.50.1700">
    <property type="entry name" value="Glycoside hydrolase family 3 C-terminal domain"/>
    <property type="match status" value="2"/>
</dbReference>
<evidence type="ECO:0000256" key="6">
    <source>
        <dbReference type="ARBA" id="ARBA00022525"/>
    </source>
</evidence>
<evidence type="ECO:0000256" key="17">
    <source>
        <dbReference type="ARBA" id="ARBA00041808"/>
    </source>
</evidence>
<dbReference type="InterPro" id="IPR036881">
    <property type="entry name" value="Glyco_hydro_3_C_sf"/>
</dbReference>
<organism evidence="19 20">
    <name type="scientific">Septoria linicola</name>
    <dbReference type="NCBI Taxonomy" id="215465"/>
    <lineage>
        <taxon>Eukaryota</taxon>
        <taxon>Fungi</taxon>
        <taxon>Dikarya</taxon>
        <taxon>Ascomycota</taxon>
        <taxon>Pezizomycotina</taxon>
        <taxon>Dothideomycetes</taxon>
        <taxon>Dothideomycetidae</taxon>
        <taxon>Mycosphaerellales</taxon>
        <taxon>Mycosphaerellaceae</taxon>
        <taxon>Septoria</taxon>
    </lineage>
</organism>
<dbReference type="InterPro" id="IPR050288">
    <property type="entry name" value="Cellulose_deg_GH3"/>
</dbReference>
<dbReference type="PANTHER" id="PTHR42715:SF12">
    <property type="entry name" value="BETA-GLUCOSIDASE G-RELATED"/>
    <property type="match status" value="1"/>
</dbReference>
<protein>
    <recommendedName>
        <fullName evidence="14">Probable beta-glucosidase G</fullName>
        <ecNumber evidence="5">3.2.1.21</ecNumber>
    </recommendedName>
    <alternativeName>
        <fullName evidence="15">Beta-D-glucoside glucohydrolase G</fullName>
    </alternativeName>
    <alternativeName>
        <fullName evidence="16">Cellobiase G</fullName>
    </alternativeName>
    <alternativeName>
        <fullName evidence="17">Gentiobiase G</fullName>
    </alternativeName>
</protein>
<dbReference type="InterPro" id="IPR001764">
    <property type="entry name" value="Glyco_hydro_3_N"/>
</dbReference>
<comment type="function">
    <text evidence="13">Beta-glucosidases are one of a number of cellulolytic enzymes involved in the degradation of cellulosic biomass. Catalyzes the last step releasing glucose from the inhibitory cellobiose.</text>
</comment>
<comment type="similarity">
    <text evidence="4">Belongs to the glycosyl hydrolase 3 family.</text>
</comment>
<evidence type="ECO:0000256" key="3">
    <source>
        <dbReference type="ARBA" id="ARBA00004987"/>
    </source>
</evidence>
<gene>
    <name evidence="19" type="ORF">Slin15195_G073730</name>
</gene>
<evidence type="ECO:0000256" key="13">
    <source>
        <dbReference type="ARBA" id="ARBA00024983"/>
    </source>
</evidence>
<dbReference type="Pfam" id="PF01915">
    <property type="entry name" value="Glyco_hydro_3_C"/>
    <property type="match status" value="1"/>
</dbReference>
<keyword evidence="8 19" id="KW-0378">Hydrolase</keyword>
<dbReference type="SUPFAM" id="SSF52279">
    <property type="entry name" value="Beta-D-glucan exohydrolase, C-terminal domain"/>
    <property type="match status" value="1"/>
</dbReference>
<dbReference type="GO" id="GO:0005576">
    <property type="term" value="C:extracellular region"/>
    <property type="evidence" value="ECO:0007669"/>
    <property type="project" value="UniProtKB-SubCell"/>
</dbReference>
<dbReference type="GO" id="GO:0008422">
    <property type="term" value="F:beta-glucosidase activity"/>
    <property type="evidence" value="ECO:0007669"/>
    <property type="project" value="UniProtKB-EC"/>
</dbReference>
<keyword evidence="10" id="KW-0119">Carbohydrate metabolism</keyword>
<dbReference type="InterPro" id="IPR026891">
    <property type="entry name" value="Fn3-like"/>
</dbReference>
<feature type="domain" description="Fibronectin type III-like" evidence="18">
    <location>
        <begin position="481"/>
        <end position="549"/>
    </location>
</feature>
<dbReference type="InterPro" id="IPR017853">
    <property type="entry name" value="GH"/>
</dbReference>
<dbReference type="Gene3D" id="2.60.40.10">
    <property type="entry name" value="Immunoglobulins"/>
    <property type="match status" value="1"/>
</dbReference>
<comment type="catalytic activity">
    <reaction evidence="1">
        <text>Hydrolysis of terminal, non-reducing beta-D-glucosyl residues with release of beta-D-glucose.</text>
        <dbReference type="EC" id="3.2.1.21"/>
    </reaction>
</comment>
<keyword evidence="9" id="KW-0325">Glycoprotein</keyword>
<keyword evidence="12" id="KW-0624">Polysaccharide degradation</keyword>
<evidence type="ECO:0000256" key="10">
    <source>
        <dbReference type="ARBA" id="ARBA00023277"/>
    </source>
</evidence>
<evidence type="ECO:0000256" key="1">
    <source>
        <dbReference type="ARBA" id="ARBA00000448"/>
    </source>
</evidence>
<dbReference type="GO" id="GO:0009251">
    <property type="term" value="P:glucan catabolic process"/>
    <property type="evidence" value="ECO:0007669"/>
    <property type="project" value="TreeGrafter"/>
</dbReference>
<keyword evidence="11" id="KW-0326">Glycosidase</keyword>
<dbReference type="EMBL" id="CP099423">
    <property type="protein sequence ID" value="USW54054.1"/>
    <property type="molecule type" value="Genomic_DNA"/>
</dbReference>